<organism evidence="1 2">
    <name type="scientific">Ambrosia artemisiifolia</name>
    <name type="common">Common ragweed</name>
    <dbReference type="NCBI Taxonomy" id="4212"/>
    <lineage>
        <taxon>Eukaryota</taxon>
        <taxon>Viridiplantae</taxon>
        <taxon>Streptophyta</taxon>
        <taxon>Embryophyta</taxon>
        <taxon>Tracheophyta</taxon>
        <taxon>Spermatophyta</taxon>
        <taxon>Magnoliopsida</taxon>
        <taxon>eudicotyledons</taxon>
        <taxon>Gunneridae</taxon>
        <taxon>Pentapetalae</taxon>
        <taxon>asterids</taxon>
        <taxon>campanulids</taxon>
        <taxon>Asterales</taxon>
        <taxon>Asteraceae</taxon>
        <taxon>Asteroideae</taxon>
        <taxon>Heliantheae alliance</taxon>
        <taxon>Heliantheae</taxon>
        <taxon>Ambrosia</taxon>
    </lineage>
</organism>
<protein>
    <submittedName>
        <fullName evidence="1">Uncharacterized protein</fullName>
    </submittedName>
</protein>
<reference evidence="1" key="1">
    <citation type="submission" date="2022-06" db="EMBL/GenBank/DDBJ databases">
        <title>Uncovering the hologenomic basis of an extraordinary plant invasion.</title>
        <authorList>
            <person name="Bieker V.C."/>
            <person name="Martin M.D."/>
            <person name="Gilbert T."/>
            <person name="Hodgins K."/>
            <person name="Battlay P."/>
            <person name="Petersen B."/>
            <person name="Wilson J."/>
        </authorList>
    </citation>
    <scope>NUCLEOTIDE SEQUENCE</scope>
    <source>
        <strain evidence="1">AA19_3_7</strain>
        <tissue evidence="1">Leaf</tissue>
    </source>
</reference>
<evidence type="ECO:0000313" key="2">
    <source>
        <dbReference type="Proteomes" id="UP001206925"/>
    </source>
</evidence>
<accession>A0AAD5GGD2</accession>
<proteinExistence type="predicted"/>
<sequence length="126" mass="14106">ESSRRGSNLRNLSSSSSVFFSANQSPFPSPRSSFWQPANDGHVQAATSTSHNLLPYTTCHENEAFDHIEKSKKVLKSPLSSFTPPSTSYCPTRLRNFDVYVGFHGKKALLLRFIERNVATQENITL</sequence>
<evidence type="ECO:0000313" key="1">
    <source>
        <dbReference type="EMBL" id="KAI7741550.1"/>
    </source>
</evidence>
<keyword evidence="2" id="KW-1185">Reference proteome</keyword>
<feature type="non-terminal residue" evidence="1">
    <location>
        <position position="1"/>
    </location>
</feature>
<name>A0AAD5GGD2_AMBAR</name>
<dbReference type="EMBL" id="JAMZMK010008172">
    <property type="protein sequence ID" value="KAI7741550.1"/>
    <property type="molecule type" value="Genomic_DNA"/>
</dbReference>
<gene>
    <name evidence="1" type="ORF">M8C21_006158</name>
</gene>
<comment type="caution">
    <text evidence="1">The sequence shown here is derived from an EMBL/GenBank/DDBJ whole genome shotgun (WGS) entry which is preliminary data.</text>
</comment>
<dbReference type="Proteomes" id="UP001206925">
    <property type="component" value="Unassembled WGS sequence"/>
</dbReference>
<dbReference type="AlphaFoldDB" id="A0AAD5GGD2"/>